<dbReference type="Gene3D" id="2.30.110.10">
    <property type="entry name" value="Electron Transport, Fmn-binding Protein, Chain A"/>
    <property type="match status" value="1"/>
</dbReference>
<feature type="region of interest" description="Disordered" evidence="2">
    <location>
        <begin position="1"/>
        <end position="39"/>
    </location>
</feature>
<dbReference type="SMART" id="SM00903">
    <property type="entry name" value="Flavin_Reduct"/>
    <property type="match status" value="1"/>
</dbReference>
<evidence type="ECO:0000256" key="2">
    <source>
        <dbReference type="SAM" id="MobiDB-lite"/>
    </source>
</evidence>
<evidence type="ECO:0000259" key="3">
    <source>
        <dbReference type="SMART" id="SM00903"/>
    </source>
</evidence>
<gene>
    <name evidence="4" type="ORF">Kpho01_53380</name>
</gene>
<dbReference type="EMBL" id="BSRX01000036">
    <property type="protein sequence ID" value="GLW57327.1"/>
    <property type="molecule type" value="Genomic_DNA"/>
</dbReference>
<dbReference type="AlphaFoldDB" id="A0A9W6URN4"/>
<protein>
    <submittedName>
        <fullName evidence="4">Oxidoreductase</fullName>
    </submittedName>
</protein>
<dbReference type="GO" id="GO:0042602">
    <property type="term" value="F:riboflavin reductase (NADPH) activity"/>
    <property type="evidence" value="ECO:0007669"/>
    <property type="project" value="TreeGrafter"/>
</dbReference>
<dbReference type="Proteomes" id="UP001165143">
    <property type="component" value="Unassembled WGS sequence"/>
</dbReference>
<dbReference type="InterPro" id="IPR012349">
    <property type="entry name" value="Split_barrel_FMN-bd"/>
</dbReference>
<dbReference type="InterPro" id="IPR050268">
    <property type="entry name" value="NADH-dep_flavin_reductase"/>
</dbReference>
<organism evidence="4 5">
    <name type="scientific">Kitasatospora phosalacinea</name>
    <dbReference type="NCBI Taxonomy" id="2065"/>
    <lineage>
        <taxon>Bacteria</taxon>
        <taxon>Bacillati</taxon>
        <taxon>Actinomycetota</taxon>
        <taxon>Actinomycetes</taxon>
        <taxon>Kitasatosporales</taxon>
        <taxon>Streptomycetaceae</taxon>
        <taxon>Kitasatospora</taxon>
    </lineage>
</organism>
<dbReference type="RefSeq" id="WP_081973523.1">
    <property type="nucleotide sequence ID" value="NZ_BSRX01000036.1"/>
</dbReference>
<name>A0A9W6URN4_9ACTN</name>
<evidence type="ECO:0000313" key="5">
    <source>
        <dbReference type="Proteomes" id="UP001165143"/>
    </source>
</evidence>
<dbReference type="GO" id="GO:0010181">
    <property type="term" value="F:FMN binding"/>
    <property type="evidence" value="ECO:0007669"/>
    <property type="project" value="InterPro"/>
</dbReference>
<comment type="caution">
    <text evidence="4">The sequence shown here is derived from an EMBL/GenBank/DDBJ whole genome shotgun (WGS) entry which is preliminary data.</text>
</comment>
<dbReference type="OrthoDB" id="3176898at2"/>
<dbReference type="Pfam" id="PF01613">
    <property type="entry name" value="Flavin_Reduct"/>
    <property type="match status" value="1"/>
</dbReference>
<dbReference type="PANTHER" id="PTHR30466">
    <property type="entry name" value="FLAVIN REDUCTASE"/>
    <property type="match status" value="1"/>
</dbReference>
<proteinExistence type="predicted"/>
<dbReference type="SUPFAM" id="SSF50475">
    <property type="entry name" value="FMN-binding split barrel"/>
    <property type="match status" value="1"/>
</dbReference>
<feature type="compositionally biased region" description="Pro residues" evidence="2">
    <location>
        <begin position="1"/>
        <end position="30"/>
    </location>
</feature>
<sequence>MSPTPDPSQTPNPAPAPAPSQTPNQTPNPAPSQTTGAGAFLPLLDPPVYVVTTGVGDTRAGCLVGFGSQCSIHPERFAVWLSHSNRTHRVAARATALAVHLLPPDDTGRALARLFGEDTGKEVDKFARVSWRPGPAGVPVLTDAAAWFAGRVVGRVEGGDHTAFLLDPLAGGRADPPPATTLALRDVAGLDAGHPA</sequence>
<dbReference type="PANTHER" id="PTHR30466:SF15">
    <property type="entry name" value="POSSIBLE OXIDOREDUCTASE"/>
    <property type="match status" value="1"/>
</dbReference>
<feature type="domain" description="Flavin reductase like" evidence="3">
    <location>
        <begin position="41"/>
        <end position="191"/>
    </location>
</feature>
<evidence type="ECO:0000256" key="1">
    <source>
        <dbReference type="ARBA" id="ARBA00023002"/>
    </source>
</evidence>
<dbReference type="InterPro" id="IPR002563">
    <property type="entry name" value="Flavin_Rdtase-like_dom"/>
</dbReference>
<evidence type="ECO:0000313" key="4">
    <source>
        <dbReference type="EMBL" id="GLW57327.1"/>
    </source>
</evidence>
<reference evidence="4" key="1">
    <citation type="submission" date="2023-02" db="EMBL/GenBank/DDBJ databases">
        <title>Kitasatospora phosalacinea NBRC 14362.</title>
        <authorList>
            <person name="Ichikawa N."/>
            <person name="Sato H."/>
            <person name="Tonouchi N."/>
        </authorList>
    </citation>
    <scope>NUCLEOTIDE SEQUENCE</scope>
    <source>
        <strain evidence="4">NBRC 14362</strain>
    </source>
</reference>
<keyword evidence="1" id="KW-0560">Oxidoreductase</keyword>
<accession>A0A9W6URN4</accession>